<organism evidence="2 3">
    <name type="scientific">Lampropedia aestuarii</name>
    <dbReference type="NCBI Taxonomy" id="2562762"/>
    <lineage>
        <taxon>Bacteria</taxon>
        <taxon>Pseudomonadati</taxon>
        <taxon>Pseudomonadota</taxon>
        <taxon>Betaproteobacteria</taxon>
        <taxon>Burkholderiales</taxon>
        <taxon>Comamonadaceae</taxon>
        <taxon>Lampropedia</taxon>
    </lineage>
</organism>
<protein>
    <submittedName>
        <fullName evidence="2">Uncharacterized protein</fullName>
    </submittedName>
</protein>
<keyword evidence="1" id="KW-0175">Coiled coil</keyword>
<dbReference type="OrthoDB" id="8908424at2"/>
<dbReference type="Proteomes" id="UP000306236">
    <property type="component" value="Unassembled WGS sequence"/>
</dbReference>
<dbReference type="AlphaFoldDB" id="A0A4S5BGQ9"/>
<evidence type="ECO:0000313" key="2">
    <source>
        <dbReference type="EMBL" id="THJ31537.1"/>
    </source>
</evidence>
<sequence>MSGLAGAGGISGIDLQNLDIETAMMAIQSQRSQLLEGQLRGQLDLVSARNEQIASMHESISGKQSQITDLDSQIDALETGAVPASNERIAELTQMRDQLQQVLNRDPNGWTGLSWGWDKDAATSSHDMLARVKSEGLTNQGKDPKDIDGNGTMDAEGKTIKGWIEQLNSKIAEASEAEKTTKINSLQTEKATLNNEITDLKSGIDALNNTQQMDMLRLQSLTNKRNEAFDVMSNFIKKMQDSRSSIVGNMR</sequence>
<proteinExistence type="predicted"/>
<dbReference type="EMBL" id="SSWX01000022">
    <property type="protein sequence ID" value="THJ31537.1"/>
    <property type="molecule type" value="Genomic_DNA"/>
</dbReference>
<name>A0A4S5BGQ9_9BURK</name>
<keyword evidence="3" id="KW-1185">Reference proteome</keyword>
<evidence type="ECO:0000313" key="3">
    <source>
        <dbReference type="Proteomes" id="UP000306236"/>
    </source>
</evidence>
<accession>A0A4S5BGQ9</accession>
<reference evidence="2 3" key="1">
    <citation type="submission" date="2019-04" db="EMBL/GenBank/DDBJ databases">
        <title>Lampropedia sp YIM MLB12 draf genome.</title>
        <authorList>
            <person name="Wang Y.-X."/>
        </authorList>
    </citation>
    <scope>NUCLEOTIDE SEQUENCE [LARGE SCALE GENOMIC DNA]</scope>
    <source>
        <strain evidence="2 3">YIM MLB12</strain>
    </source>
</reference>
<gene>
    <name evidence="2" type="ORF">E8K88_14575</name>
</gene>
<feature type="coiled-coil region" evidence="1">
    <location>
        <begin position="164"/>
        <end position="210"/>
    </location>
</feature>
<comment type="caution">
    <text evidence="2">The sequence shown here is derived from an EMBL/GenBank/DDBJ whole genome shotgun (WGS) entry which is preliminary data.</text>
</comment>
<evidence type="ECO:0000256" key="1">
    <source>
        <dbReference type="SAM" id="Coils"/>
    </source>
</evidence>